<dbReference type="Pfam" id="PF00400">
    <property type="entry name" value="WD40"/>
    <property type="match status" value="1"/>
</dbReference>
<dbReference type="InterPro" id="IPR051972">
    <property type="entry name" value="Glutamate-rich_WD_repeat"/>
</dbReference>
<dbReference type="InterPro" id="IPR001680">
    <property type="entry name" value="WD40_rpt"/>
</dbReference>
<dbReference type="PROSITE" id="PS50294">
    <property type="entry name" value="WD_REPEATS_REGION"/>
    <property type="match status" value="1"/>
</dbReference>
<dbReference type="AlphaFoldDB" id="A0A811QNK2"/>
<dbReference type="PANTHER" id="PTHR45903:SF1">
    <property type="entry name" value="GLUTAMATE-RICH WD REPEAT-CONTAINING PROTEIN 1"/>
    <property type="match status" value="1"/>
</dbReference>
<feature type="repeat" description="WD" evidence="4">
    <location>
        <begin position="467"/>
        <end position="509"/>
    </location>
</feature>
<dbReference type="EMBL" id="CAJGYO010000010">
    <property type="protein sequence ID" value="CAD6258420.1"/>
    <property type="molecule type" value="Genomic_DNA"/>
</dbReference>
<keyword evidence="8" id="KW-1185">Reference proteome</keyword>
<dbReference type="Proteomes" id="UP000604825">
    <property type="component" value="Unassembled WGS sequence"/>
</dbReference>
<name>A0A811QNK2_9POAL</name>
<dbReference type="GO" id="GO:0042254">
    <property type="term" value="P:ribosome biogenesis"/>
    <property type="evidence" value="ECO:0007669"/>
    <property type="project" value="TreeGrafter"/>
</dbReference>
<feature type="region of interest" description="Disordered" evidence="5">
    <location>
        <begin position="315"/>
        <end position="350"/>
    </location>
</feature>
<gene>
    <name evidence="7" type="ORF">NCGR_LOCUS41895</name>
</gene>
<feature type="region of interest" description="Disordered" evidence="5">
    <location>
        <begin position="173"/>
        <end position="212"/>
    </location>
</feature>
<evidence type="ECO:0000313" key="7">
    <source>
        <dbReference type="EMBL" id="CAD6258420.1"/>
    </source>
</evidence>
<evidence type="ECO:0000256" key="3">
    <source>
        <dbReference type="ARBA" id="ARBA00022737"/>
    </source>
</evidence>
<feature type="compositionally biased region" description="Acidic residues" evidence="5">
    <location>
        <begin position="328"/>
        <end position="346"/>
    </location>
</feature>
<sequence>MRFPPRAAAMLFSLRAAVGEAHPSTSFSIESPPLSSVRCRPAAVWRGEGVGSPARAHRVAPSHGHCCDHFQVAIHMYPFRLDGVHGIQEAVHMQWWINASGTLKVSDFELSTLSRQGHWWIDVSGALKVFDFESNTLSERVRVGKIFLGRNAFETSVHTTRETLPEGIKEAAARQYPARSDGDGPSPATALPPPPTTSPPSPSQSQIWPATSPDTYTSLMGRKIKRNAGPKKAKVWQPGVDALEDGEELHFDPEAYNYIRGFGIGWSCLSFDVVRDQLGLVRSEFPHTFYGVAGTQADKASSNYIGIFKLSNISGKKREPAPSSAIDGDADVDSESSSDEEDEETNEDTRPILHLKKVAHAGCVNRIRSMTQKPHICATWGATGHVQVWDLSSVLNSLAESATPAPKEDDIIHRQTPMKVFSGHKAEGYAIDWSPLVTGRLVSGDCNKSIHLWEPTPSSWNIDANPFVGHSASVEDLQWSPTEANVFASCSVDGTISIWDVRTGKEPRISIKAHKADVNVISWNRIWDLSLERDAEEEAEFRAKMKEQANTPEDLPPQLLFVHQGQRDLKELHWHPQIPSMIISTAIDGFNVLMPSNIDTTIPGNTDTTMASSEP</sequence>
<evidence type="ECO:0000256" key="2">
    <source>
        <dbReference type="ARBA" id="ARBA00022574"/>
    </source>
</evidence>
<evidence type="ECO:0000313" key="8">
    <source>
        <dbReference type="Proteomes" id="UP000604825"/>
    </source>
</evidence>
<dbReference type="InterPro" id="IPR036322">
    <property type="entry name" value="WD40_repeat_dom_sf"/>
</dbReference>
<keyword evidence="2 4" id="KW-0853">WD repeat</keyword>
<dbReference type="GO" id="GO:0005730">
    <property type="term" value="C:nucleolus"/>
    <property type="evidence" value="ECO:0007669"/>
    <property type="project" value="TreeGrafter"/>
</dbReference>
<evidence type="ECO:0000256" key="1">
    <source>
        <dbReference type="ARBA" id="ARBA00009341"/>
    </source>
</evidence>
<dbReference type="OrthoDB" id="2161379at2759"/>
<reference evidence="7" key="1">
    <citation type="submission" date="2020-10" db="EMBL/GenBank/DDBJ databases">
        <authorList>
            <person name="Han B."/>
            <person name="Lu T."/>
            <person name="Zhao Q."/>
            <person name="Huang X."/>
            <person name="Zhao Y."/>
        </authorList>
    </citation>
    <scope>NUCLEOTIDE SEQUENCE</scope>
</reference>
<dbReference type="Pfam" id="PF12265">
    <property type="entry name" value="CAF1C_H4-bd"/>
    <property type="match status" value="1"/>
</dbReference>
<evidence type="ECO:0000256" key="5">
    <source>
        <dbReference type="SAM" id="MobiDB-lite"/>
    </source>
</evidence>
<feature type="domain" description="Histone-binding protein RBBP4-like N-terminal" evidence="6">
    <location>
        <begin position="247"/>
        <end position="313"/>
    </location>
</feature>
<comment type="similarity">
    <text evidence="1">Belongs to the WD repeat RBAP46/RBAP48/MSI1 family.</text>
</comment>
<dbReference type="InterPro" id="IPR022052">
    <property type="entry name" value="Histone-bd_RBBP4-like_N"/>
</dbReference>
<dbReference type="PROSITE" id="PS50082">
    <property type="entry name" value="WD_REPEATS_2"/>
    <property type="match status" value="2"/>
</dbReference>
<accession>A0A811QNK2</accession>
<dbReference type="SMART" id="SM00320">
    <property type="entry name" value="WD40"/>
    <property type="match status" value="3"/>
</dbReference>
<protein>
    <recommendedName>
        <fullName evidence="6">Histone-binding protein RBBP4-like N-terminal domain-containing protein</fullName>
    </recommendedName>
</protein>
<dbReference type="InterPro" id="IPR015943">
    <property type="entry name" value="WD40/YVTN_repeat-like_dom_sf"/>
</dbReference>
<dbReference type="SUPFAM" id="SSF50978">
    <property type="entry name" value="WD40 repeat-like"/>
    <property type="match status" value="1"/>
</dbReference>
<dbReference type="PANTHER" id="PTHR45903">
    <property type="entry name" value="GLUTAMATE-RICH WD REPEAT-CONTAINING PROTEIN 1"/>
    <property type="match status" value="1"/>
</dbReference>
<evidence type="ECO:0000256" key="4">
    <source>
        <dbReference type="PROSITE-ProRule" id="PRU00221"/>
    </source>
</evidence>
<feature type="compositionally biased region" description="Pro residues" evidence="5">
    <location>
        <begin position="190"/>
        <end position="202"/>
    </location>
</feature>
<proteinExistence type="inferred from homology"/>
<dbReference type="Gene3D" id="2.130.10.10">
    <property type="entry name" value="YVTN repeat-like/Quinoprotein amine dehydrogenase"/>
    <property type="match status" value="2"/>
</dbReference>
<feature type="repeat" description="WD" evidence="4">
    <location>
        <begin position="421"/>
        <end position="454"/>
    </location>
</feature>
<keyword evidence="3" id="KW-0677">Repeat</keyword>
<organism evidence="7 8">
    <name type="scientific">Miscanthus lutarioriparius</name>
    <dbReference type="NCBI Taxonomy" id="422564"/>
    <lineage>
        <taxon>Eukaryota</taxon>
        <taxon>Viridiplantae</taxon>
        <taxon>Streptophyta</taxon>
        <taxon>Embryophyta</taxon>
        <taxon>Tracheophyta</taxon>
        <taxon>Spermatophyta</taxon>
        <taxon>Magnoliopsida</taxon>
        <taxon>Liliopsida</taxon>
        <taxon>Poales</taxon>
        <taxon>Poaceae</taxon>
        <taxon>PACMAD clade</taxon>
        <taxon>Panicoideae</taxon>
        <taxon>Andropogonodae</taxon>
        <taxon>Andropogoneae</taxon>
        <taxon>Saccharinae</taxon>
        <taxon>Miscanthus</taxon>
    </lineage>
</organism>
<comment type="caution">
    <text evidence="7">The sequence shown here is derived from an EMBL/GenBank/DDBJ whole genome shotgun (WGS) entry which is preliminary data.</text>
</comment>
<evidence type="ECO:0000259" key="6">
    <source>
        <dbReference type="Pfam" id="PF12265"/>
    </source>
</evidence>